<dbReference type="EMBL" id="EQ973775">
    <property type="protein sequence ID" value="EEF50258.1"/>
    <property type="molecule type" value="Genomic_DNA"/>
</dbReference>
<dbReference type="GO" id="GO:0003700">
    <property type="term" value="F:DNA-binding transcription factor activity"/>
    <property type="evidence" value="ECO:0007669"/>
    <property type="project" value="InterPro"/>
</dbReference>
<keyword evidence="5" id="KW-0539">Nucleus</keyword>
<evidence type="ECO:0000256" key="5">
    <source>
        <dbReference type="ARBA" id="ARBA00023242"/>
    </source>
</evidence>
<dbReference type="Gene3D" id="3.30.730.10">
    <property type="entry name" value="AP2/ERF domain"/>
    <property type="match status" value="1"/>
</dbReference>
<evidence type="ECO:0000256" key="1">
    <source>
        <dbReference type="ARBA" id="ARBA00004123"/>
    </source>
</evidence>
<dbReference type="GO" id="GO:0009873">
    <property type="term" value="P:ethylene-activated signaling pathway"/>
    <property type="evidence" value="ECO:0007669"/>
    <property type="project" value="InterPro"/>
</dbReference>
<organism evidence="9 10">
    <name type="scientific">Ricinus communis</name>
    <name type="common">Castor bean</name>
    <dbReference type="NCBI Taxonomy" id="3988"/>
    <lineage>
        <taxon>Eukaryota</taxon>
        <taxon>Viridiplantae</taxon>
        <taxon>Streptophyta</taxon>
        <taxon>Embryophyta</taxon>
        <taxon>Tracheophyta</taxon>
        <taxon>Spermatophyta</taxon>
        <taxon>Magnoliopsida</taxon>
        <taxon>eudicotyledons</taxon>
        <taxon>Gunneridae</taxon>
        <taxon>Pentapetalae</taxon>
        <taxon>rosids</taxon>
        <taxon>fabids</taxon>
        <taxon>Malpighiales</taxon>
        <taxon>Euphorbiaceae</taxon>
        <taxon>Acalyphoideae</taxon>
        <taxon>Acalypheae</taxon>
        <taxon>Ricinus</taxon>
    </lineage>
</organism>
<comment type="similarity">
    <text evidence="6">Belongs to the AP2/ERF transcription factor family. ERF subfamily.</text>
</comment>
<dbReference type="GO" id="GO:0005634">
    <property type="term" value="C:nucleus"/>
    <property type="evidence" value="ECO:0007669"/>
    <property type="project" value="UniProtKB-SubCell"/>
</dbReference>
<accession>B9RD00</accession>
<dbReference type="InterPro" id="IPR036955">
    <property type="entry name" value="AP2/ERF_dom_sf"/>
</dbReference>
<evidence type="ECO:0000256" key="3">
    <source>
        <dbReference type="ARBA" id="ARBA00023125"/>
    </source>
</evidence>
<sequence length="225" mass="24945">MFGANSSLAGDDLAFLDSIRQYLLEDDFETLPKVNLFDCSSSTSLPSIGACNGLPFKLDNLLDIDEENIETPLSQFDSEVEKTTVPAATIISESQKAVTSEEEVAMALKENTPSKGCQYRGVRRRPWGKYAAEIRDPKKNGARIWLGTYEKPEDAALAYDRAAFKMRGARAKLNFPHLIGSDEYEPIRAGNNKRKRCSPERSSSSSSSSCLHQSLMIVLQIQRGE</sequence>
<keyword evidence="3" id="KW-0238">DNA-binding</keyword>
<evidence type="ECO:0000256" key="4">
    <source>
        <dbReference type="ARBA" id="ARBA00023163"/>
    </source>
</evidence>
<dbReference type="InterPro" id="IPR044808">
    <property type="entry name" value="ERF_plant"/>
</dbReference>
<dbReference type="InterPro" id="IPR001471">
    <property type="entry name" value="AP2/ERF_dom"/>
</dbReference>
<dbReference type="PROSITE" id="PS51032">
    <property type="entry name" value="AP2_ERF"/>
    <property type="match status" value="1"/>
</dbReference>
<dbReference type="SUPFAM" id="SSF54171">
    <property type="entry name" value="DNA-binding domain"/>
    <property type="match status" value="1"/>
</dbReference>
<feature type="domain" description="AP2/ERF" evidence="8">
    <location>
        <begin position="118"/>
        <end position="176"/>
    </location>
</feature>
<comment type="subcellular location">
    <subcellularLocation>
        <location evidence="1">Nucleus</location>
    </subcellularLocation>
</comment>
<keyword evidence="4" id="KW-0804">Transcription</keyword>
<dbReference type="PANTHER" id="PTHR31190">
    <property type="entry name" value="DNA-BINDING DOMAIN"/>
    <property type="match status" value="1"/>
</dbReference>
<dbReference type="AlphaFoldDB" id="B9RD00"/>
<reference evidence="10" key="1">
    <citation type="journal article" date="2010" name="Nat. Biotechnol.">
        <title>Draft genome sequence of the oilseed species Ricinus communis.</title>
        <authorList>
            <person name="Chan A.P."/>
            <person name="Crabtree J."/>
            <person name="Zhao Q."/>
            <person name="Lorenzi H."/>
            <person name="Orvis J."/>
            <person name="Puiu D."/>
            <person name="Melake-Berhan A."/>
            <person name="Jones K.M."/>
            <person name="Redman J."/>
            <person name="Chen G."/>
            <person name="Cahoon E.B."/>
            <person name="Gedil M."/>
            <person name="Stanke M."/>
            <person name="Haas B.J."/>
            <person name="Wortman J.R."/>
            <person name="Fraser-Liggett C.M."/>
            <person name="Ravel J."/>
            <person name="Rabinowicz P.D."/>
        </authorList>
    </citation>
    <scope>NUCLEOTIDE SEQUENCE [LARGE SCALE GENOMIC DNA]</scope>
    <source>
        <strain evidence="10">cv. Hale</strain>
    </source>
</reference>
<feature type="region of interest" description="Disordered" evidence="7">
    <location>
        <begin position="189"/>
        <end position="209"/>
    </location>
</feature>
<dbReference type="InterPro" id="IPR016177">
    <property type="entry name" value="DNA-bd_dom_sf"/>
</dbReference>
<keyword evidence="10" id="KW-1185">Reference proteome</keyword>
<evidence type="ECO:0000313" key="9">
    <source>
        <dbReference type="EMBL" id="EEF50258.1"/>
    </source>
</evidence>
<dbReference type="PANTHER" id="PTHR31190:SF102">
    <property type="entry name" value="AP2_ERF DOMAIN-CONTAINING PROTEIN"/>
    <property type="match status" value="1"/>
</dbReference>
<protein>
    <submittedName>
        <fullName evidence="9">Ethylene-responsive transcription factor, putative</fullName>
    </submittedName>
</protein>
<proteinExistence type="inferred from homology"/>
<name>B9RD00_RICCO</name>
<dbReference type="PRINTS" id="PR00367">
    <property type="entry name" value="ETHRSPELEMNT"/>
</dbReference>
<dbReference type="Pfam" id="PF00847">
    <property type="entry name" value="AP2"/>
    <property type="match status" value="1"/>
</dbReference>
<evidence type="ECO:0000256" key="6">
    <source>
        <dbReference type="ARBA" id="ARBA00024343"/>
    </source>
</evidence>
<dbReference type="Proteomes" id="UP000008311">
    <property type="component" value="Unassembled WGS sequence"/>
</dbReference>
<evidence type="ECO:0000313" key="10">
    <source>
        <dbReference type="Proteomes" id="UP000008311"/>
    </source>
</evidence>
<keyword evidence="2" id="KW-0805">Transcription regulation</keyword>
<dbReference type="InParanoid" id="B9RD00"/>
<evidence type="ECO:0000259" key="8">
    <source>
        <dbReference type="PROSITE" id="PS51032"/>
    </source>
</evidence>
<dbReference type="FunFam" id="3.30.730.10:FF:000001">
    <property type="entry name" value="Ethylene-responsive transcription factor 2"/>
    <property type="match status" value="1"/>
</dbReference>
<dbReference type="eggNOG" id="ENOG502SNVR">
    <property type="taxonomic scope" value="Eukaryota"/>
</dbReference>
<dbReference type="CDD" id="cd00018">
    <property type="entry name" value="AP2"/>
    <property type="match status" value="1"/>
</dbReference>
<evidence type="ECO:0000256" key="2">
    <source>
        <dbReference type="ARBA" id="ARBA00023015"/>
    </source>
</evidence>
<evidence type="ECO:0000256" key="7">
    <source>
        <dbReference type="SAM" id="MobiDB-lite"/>
    </source>
</evidence>
<dbReference type="GO" id="GO:0003677">
    <property type="term" value="F:DNA binding"/>
    <property type="evidence" value="ECO:0007669"/>
    <property type="project" value="UniProtKB-KW"/>
</dbReference>
<gene>
    <name evidence="9" type="ORF">RCOM_1608410</name>
</gene>
<dbReference type="SMART" id="SM00380">
    <property type="entry name" value="AP2"/>
    <property type="match status" value="1"/>
</dbReference>
<dbReference type="STRING" id="3988.B9RD00"/>